<keyword evidence="7 8" id="KW-0573">Peptidoglycan synthesis</keyword>
<proteinExistence type="inferred from homology"/>
<dbReference type="PANTHER" id="PTHR43692">
    <property type="entry name" value="UDP-N-ACETYLMURAMOYLALANINE--D-GLUTAMATE LIGASE"/>
    <property type="match status" value="1"/>
</dbReference>
<dbReference type="InterPro" id="IPR004101">
    <property type="entry name" value="Mur_ligase_C"/>
</dbReference>
<dbReference type="Gene3D" id="3.40.1190.10">
    <property type="entry name" value="Mur-like, catalytic domain"/>
    <property type="match status" value="1"/>
</dbReference>
<dbReference type="EC" id="6.3.2.9" evidence="7 8"/>
<reference evidence="11 12" key="1">
    <citation type="submission" date="2019-03" db="EMBL/GenBank/DDBJ databases">
        <title>Genomic Encyclopedia of Type Strains, Phase IV (KMG-IV): sequencing the most valuable type-strain genomes for metagenomic binning, comparative biology and taxonomic classification.</title>
        <authorList>
            <person name="Goeker M."/>
        </authorList>
    </citation>
    <scope>NUCLEOTIDE SEQUENCE [LARGE SCALE GENOMIC DNA]</scope>
    <source>
        <strain evidence="11 12">DSM 100309</strain>
    </source>
</reference>
<organism evidence="11 12">
    <name type="scientific">Sulfurirhabdus autotrophica</name>
    <dbReference type="NCBI Taxonomy" id="1706046"/>
    <lineage>
        <taxon>Bacteria</taxon>
        <taxon>Pseudomonadati</taxon>
        <taxon>Pseudomonadota</taxon>
        <taxon>Betaproteobacteria</taxon>
        <taxon>Nitrosomonadales</taxon>
        <taxon>Sulfuricellaceae</taxon>
        <taxon>Sulfurirhabdus</taxon>
    </lineage>
</organism>
<dbReference type="InterPro" id="IPR013221">
    <property type="entry name" value="Mur_ligase_cen"/>
</dbReference>
<comment type="similarity">
    <text evidence="7">Belongs to the MurCDEF family.</text>
</comment>
<dbReference type="GO" id="GO:0071555">
    <property type="term" value="P:cell wall organization"/>
    <property type="evidence" value="ECO:0007669"/>
    <property type="project" value="UniProtKB-KW"/>
</dbReference>
<dbReference type="UniPathway" id="UPA00219"/>
<keyword evidence="7 8" id="KW-0961">Cell wall biogenesis/degradation</keyword>
<feature type="binding site" evidence="7">
    <location>
        <begin position="117"/>
        <end position="123"/>
    </location>
    <ligand>
        <name>ATP</name>
        <dbReference type="ChEBI" id="CHEBI:30616"/>
    </ligand>
</feature>
<dbReference type="InterPro" id="IPR036615">
    <property type="entry name" value="Mur_ligase_C_dom_sf"/>
</dbReference>
<evidence type="ECO:0000259" key="10">
    <source>
        <dbReference type="Pfam" id="PF08245"/>
    </source>
</evidence>
<evidence type="ECO:0000256" key="4">
    <source>
        <dbReference type="ARBA" id="ARBA00022598"/>
    </source>
</evidence>
<evidence type="ECO:0000256" key="1">
    <source>
        <dbReference type="ARBA" id="ARBA00004496"/>
    </source>
</evidence>
<dbReference type="NCBIfam" id="TIGR01087">
    <property type="entry name" value="murD"/>
    <property type="match status" value="1"/>
</dbReference>
<name>A0A4R3XW27_9PROT</name>
<evidence type="ECO:0000259" key="9">
    <source>
        <dbReference type="Pfam" id="PF02875"/>
    </source>
</evidence>
<feature type="domain" description="Mur ligase C-terminal" evidence="9">
    <location>
        <begin position="320"/>
        <end position="433"/>
    </location>
</feature>
<evidence type="ECO:0000256" key="2">
    <source>
        <dbReference type="ARBA" id="ARBA00004752"/>
    </source>
</evidence>
<keyword evidence="4 7" id="KW-0436">Ligase</keyword>
<dbReference type="Pfam" id="PF21799">
    <property type="entry name" value="MurD-like_N"/>
    <property type="match status" value="1"/>
</dbReference>
<dbReference type="PANTHER" id="PTHR43692:SF1">
    <property type="entry name" value="UDP-N-ACETYLMURAMOYLALANINE--D-GLUTAMATE LIGASE"/>
    <property type="match status" value="1"/>
</dbReference>
<dbReference type="SUPFAM" id="SSF51984">
    <property type="entry name" value="MurCD N-terminal domain"/>
    <property type="match status" value="1"/>
</dbReference>
<evidence type="ECO:0000313" key="12">
    <source>
        <dbReference type="Proteomes" id="UP000295367"/>
    </source>
</evidence>
<dbReference type="GO" id="GO:0009252">
    <property type="term" value="P:peptidoglycan biosynthetic process"/>
    <property type="evidence" value="ECO:0007669"/>
    <property type="project" value="UniProtKB-UniRule"/>
</dbReference>
<accession>A0A4R3XW27</accession>
<comment type="function">
    <text evidence="7 8">Cell wall formation. Catalyzes the addition of glutamate to the nucleotide precursor UDP-N-acetylmuramoyl-L-alanine (UMA).</text>
</comment>
<evidence type="ECO:0000256" key="6">
    <source>
        <dbReference type="ARBA" id="ARBA00022840"/>
    </source>
</evidence>
<feature type="domain" description="Mur ligase central" evidence="10">
    <location>
        <begin position="115"/>
        <end position="297"/>
    </location>
</feature>
<keyword evidence="12" id="KW-1185">Reference proteome</keyword>
<keyword evidence="7 8" id="KW-0133">Cell shape</keyword>
<keyword evidence="3 7" id="KW-0963">Cytoplasm</keyword>
<dbReference type="EMBL" id="SMCO01000017">
    <property type="protein sequence ID" value="TCV83021.1"/>
    <property type="molecule type" value="Genomic_DNA"/>
</dbReference>
<dbReference type="InterPro" id="IPR005762">
    <property type="entry name" value="MurD"/>
</dbReference>
<evidence type="ECO:0000313" key="11">
    <source>
        <dbReference type="EMBL" id="TCV83021.1"/>
    </source>
</evidence>
<evidence type="ECO:0000256" key="7">
    <source>
        <dbReference type="HAMAP-Rule" id="MF_00639"/>
    </source>
</evidence>
<sequence>MHLENKRVLVLGLGDTGLSAVRWLKRKGADVRVADSRVAPPHAGLLQKEFPDVQLDTGSFKDASFQNIDLIVSSPGVAVSEPMIVQAHSGGIPVVGDVELFAQAVNRTASKIIAITGSNGKSTVTSMVGAMCKKAGLNTVMAGNIGLPVLDALLEVENNAQQGKAEPDVYVLELSSFQLETTSTLNADAAAVLNVSEDHLDRYTGMQHYADSKAKIFQGSGVQILNREDNYCKAMKVPDRTVKTFGVGEPHSEDEYGLKKKEGSMWLAQGDQALMPVTELPVAGLHNAVNALAALALCRSIGLSFELLIQGLKGFKGLPHRVEWVLEIGSVNFYDDSKGTNVGATEAALNGMTEKVVLVAGGDGKGQDFSPLKAAVANHARAVVLIGRDGDKIKSAITGCGVPVLRAENMDEAVRLGFMQAKAGDAVMLSPACASFDMFRNYEHRAQEFVRAAKELKSEISLNGAQQ</sequence>
<dbReference type="HAMAP" id="MF_00639">
    <property type="entry name" value="MurD"/>
    <property type="match status" value="1"/>
</dbReference>
<keyword evidence="7 8" id="KW-0132">Cell division</keyword>
<dbReference type="GO" id="GO:0005737">
    <property type="term" value="C:cytoplasm"/>
    <property type="evidence" value="ECO:0007669"/>
    <property type="project" value="UniProtKB-SubCell"/>
</dbReference>
<evidence type="ECO:0000256" key="8">
    <source>
        <dbReference type="RuleBase" id="RU003664"/>
    </source>
</evidence>
<dbReference type="SUPFAM" id="SSF53623">
    <property type="entry name" value="MurD-like peptide ligases, catalytic domain"/>
    <property type="match status" value="1"/>
</dbReference>
<dbReference type="Gene3D" id="3.90.190.20">
    <property type="entry name" value="Mur ligase, C-terminal domain"/>
    <property type="match status" value="1"/>
</dbReference>
<dbReference type="RefSeq" id="WP_124944826.1">
    <property type="nucleotide sequence ID" value="NZ_BHVT01000003.1"/>
</dbReference>
<comment type="catalytic activity">
    <reaction evidence="7 8">
        <text>UDP-N-acetyl-alpha-D-muramoyl-L-alanine + D-glutamate + ATP = UDP-N-acetyl-alpha-D-muramoyl-L-alanyl-D-glutamate + ADP + phosphate + H(+)</text>
        <dbReference type="Rhea" id="RHEA:16429"/>
        <dbReference type="ChEBI" id="CHEBI:15378"/>
        <dbReference type="ChEBI" id="CHEBI:29986"/>
        <dbReference type="ChEBI" id="CHEBI:30616"/>
        <dbReference type="ChEBI" id="CHEBI:43474"/>
        <dbReference type="ChEBI" id="CHEBI:83898"/>
        <dbReference type="ChEBI" id="CHEBI:83900"/>
        <dbReference type="ChEBI" id="CHEBI:456216"/>
        <dbReference type="EC" id="6.3.2.9"/>
    </reaction>
</comment>
<dbReference type="OrthoDB" id="9809796at2"/>
<dbReference type="SUPFAM" id="SSF53244">
    <property type="entry name" value="MurD-like peptide ligases, peptide-binding domain"/>
    <property type="match status" value="1"/>
</dbReference>
<keyword evidence="6 7" id="KW-0067">ATP-binding</keyword>
<dbReference type="GO" id="GO:0005524">
    <property type="term" value="F:ATP binding"/>
    <property type="evidence" value="ECO:0007669"/>
    <property type="project" value="UniProtKB-UniRule"/>
</dbReference>
<evidence type="ECO:0000256" key="5">
    <source>
        <dbReference type="ARBA" id="ARBA00022741"/>
    </source>
</evidence>
<dbReference type="AlphaFoldDB" id="A0A4R3XW27"/>
<comment type="subcellular location">
    <subcellularLocation>
        <location evidence="1 7 8">Cytoplasm</location>
    </subcellularLocation>
</comment>
<dbReference type="GO" id="GO:0008764">
    <property type="term" value="F:UDP-N-acetylmuramoylalanine-D-glutamate ligase activity"/>
    <property type="evidence" value="ECO:0007669"/>
    <property type="project" value="UniProtKB-UniRule"/>
</dbReference>
<comment type="pathway">
    <text evidence="2 7 8">Cell wall biogenesis; peptidoglycan biosynthesis.</text>
</comment>
<gene>
    <name evidence="7" type="primary">murD</name>
    <name evidence="11" type="ORF">EDC63_11756</name>
</gene>
<dbReference type="Pfam" id="PF08245">
    <property type="entry name" value="Mur_ligase_M"/>
    <property type="match status" value="1"/>
</dbReference>
<dbReference type="Gene3D" id="3.40.50.720">
    <property type="entry name" value="NAD(P)-binding Rossmann-like Domain"/>
    <property type="match status" value="1"/>
</dbReference>
<dbReference type="GO" id="GO:0051301">
    <property type="term" value="P:cell division"/>
    <property type="evidence" value="ECO:0007669"/>
    <property type="project" value="UniProtKB-KW"/>
</dbReference>
<protein>
    <recommendedName>
        <fullName evidence="7 8">UDP-N-acetylmuramoylalanine--D-glutamate ligase</fullName>
        <ecNumber evidence="7 8">6.3.2.9</ecNumber>
    </recommendedName>
    <alternativeName>
        <fullName evidence="7">D-glutamic acid-adding enzyme</fullName>
    </alternativeName>
    <alternativeName>
        <fullName evidence="7">UDP-N-acetylmuramoyl-L-alanyl-D-glutamate synthetase</fullName>
    </alternativeName>
</protein>
<evidence type="ECO:0000256" key="3">
    <source>
        <dbReference type="ARBA" id="ARBA00022490"/>
    </source>
</evidence>
<comment type="caution">
    <text evidence="11">The sequence shown here is derived from an EMBL/GenBank/DDBJ whole genome shotgun (WGS) entry which is preliminary data.</text>
</comment>
<keyword evidence="7 8" id="KW-0131">Cell cycle</keyword>
<dbReference type="Proteomes" id="UP000295367">
    <property type="component" value="Unassembled WGS sequence"/>
</dbReference>
<dbReference type="GO" id="GO:0008360">
    <property type="term" value="P:regulation of cell shape"/>
    <property type="evidence" value="ECO:0007669"/>
    <property type="project" value="UniProtKB-KW"/>
</dbReference>
<dbReference type="Pfam" id="PF02875">
    <property type="entry name" value="Mur_ligase_C"/>
    <property type="match status" value="1"/>
</dbReference>
<dbReference type="InterPro" id="IPR036565">
    <property type="entry name" value="Mur-like_cat_sf"/>
</dbReference>
<keyword evidence="5 7" id="KW-0547">Nucleotide-binding</keyword>